<proteinExistence type="predicted"/>
<reference evidence="1 2" key="1">
    <citation type="submission" date="2020-08" db="EMBL/GenBank/DDBJ databases">
        <title>The Agave Microbiome: Exploring the role of microbial communities in plant adaptations to desert environments.</title>
        <authorList>
            <person name="Partida-Martinez L.P."/>
        </authorList>
    </citation>
    <scope>NUCLEOTIDE SEQUENCE [LARGE SCALE GENOMIC DNA]</scope>
    <source>
        <strain evidence="1 2">AT3.2</strain>
    </source>
</reference>
<dbReference type="AlphaFoldDB" id="A0A7X0CCB1"/>
<evidence type="ECO:0000313" key="1">
    <source>
        <dbReference type="EMBL" id="MBB6132837.1"/>
    </source>
</evidence>
<keyword evidence="2" id="KW-1185">Reference proteome</keyword>
<gene>
    <name evidence="1" type="ORF">HD842_000948</name>
</gene>
<comment type="caution">
    <text evidence="1">The sequence shown here is derived from an EMBL/GenBank/DDBJ whole genome shotgun (WGS) entry which is preliminary data.</text>
</comment>
<protein>
    <submittedName>
        <fullName evidence="1">Uncharacterized protein</fullName>
    </submittedName>
</protein>
<evidence type="ECO:0000313" key="2">
    <source>
        <dbReference type="Proteomes" id="UP000540787"/>
    </source>
</evidence>
<accession>A0A7X0CCB1</accession>
<organism evidence="1 2">
    <name type="scientific">Massilia aurea</name>
    <dbReference type="NCBI Taxonomy" id="373040"/>
    <lineage>
        <taxon>Bacteria</taxon>
        <taxon>Pseudomonadati</taxon>
        <taxon>Pseudomonadota</taxon>
        <taxon>Betaproteobacteria</taxon>
        <taxon>Burkholderiales</taxon>
        <taxon>Oxalobacteraceae</taxon>
        <taxon>Telluria group</taxon>
        <taxon>Massilia</taxon>
    </lineage>
</organism>
<sequence length="183" mass="19471">MTNLDRKLQAGALLARRVEGDGLMLADAVLLQALDGSRPLTHGERAALQASPLTLRRMRHLADVRRTQHMTWTGSAGLLRAADSGAPLDVLRTDDRMWRLHFVDQGGVAGVVVQLDLDAPGAAQLLAARAAIAVRDGAGSVIVQGTLDADGECEGPWPFAASLSSHFQRHGARFDVMPVPPST</sequence>
<name>A0A7X0CCB1_9BURK</name>
<dbReference type="Proteomes" id="UP000540787">
    <property type="component" value="Unassembled WGS sequence"/>
</dbReference>
<dbReference type="EMBL" id="JACHBX010000001">
    <property type="protein sequence ID" value="MBB6132837.1"/>
    <property type="molecule type" value="Genomic_DNA"/>
</dbReference>